<dbReference type="Proteomes" id="UP001224775">
    <property type="component" value="Unassembled WGS sequence"/>
</dbReference>
<feature type="region of interest" description="Disordered" evidence="1">
    <location>
        <begin position="324"/>
        <end position="349"/>
    </location>
</feature>
<accession>A0AAD8Y7D0</accession>
<organism evidence="2 3">
    <name type="scientific">Skeletonema marinoi</name>
    <dbReference type="NCBI Taxonomy" id="267567"/>
    <lineage>
        <taxon>Eukaryota</taxon>
        <taxon>Sar</taxon>
        <taxon>Stramenopiles</taxon>
        <taxon>Ochrophyta</taxon>
        <taxon>Bacillariophyta</taxon>
        <taxon>Coscinodiscophyceae</taxon>
        <taxon>Thalassiosirophycidae</taxon>
        <taxon>Thalassiosirales</taxon>
        <taxon>Skeletonemataceae</taxon>
        <taxon>Skeletonema</taxon>
        <taxon>Skeletonema marinoi-dohrnii complex</taxon>
    </lineage>
</organism>
<feature type="compositionally biased region" description="Polar residues" evidence="1">
    <location>
        <begin position="229"/>
        <end position="238"/>
    </location>
</feature>
<evidence type="ECO:0000256" key="1">
    <source>
        <dbReference type="SAM" id="MobiDB-lite"/>
    </source>
</evidence>
<evidence type="ECO:0000313" key="2">
    <source>
        <dbReference type="EMBL" id="KAK1740101.1"/>
    </source>
</evidence>
<comment type="caution">
    <text evidence="2">The sequence shown here is derived from an EMBL/GenBank/DDBJ whole genome shotgun (WGS) entry which is preliminary data.</text>
</comment>
<keyword evidence="3" id="KW-1185">Reference proteome</keyword>
<proteinExistence type="predicted"/>
<feature type="compositionally biased region" description="Polar residues" evidence="1">
    <location>
        <begin position="205"/>
        <end position="220"/>
    </location>
</feature>
<name>A0AAD8Y7D0_9STRA</name>
<feature type="compositionally biased region" description="Low complexity" evidence="1">
    <location>
        <begin position="52"/>
        <end position="66"/>
    </location>
</feature>
<feature type="compositionally biased region" description="Low complexity" evidence="1">
    <location>
        <begin position="332"/>
        <end position="348"/>
    </location>
</feature>
<sequence length="400" mass="42817">MMMSIAVHDVAVKASKTIIHRSCRIIVDRPPRRRQFSNKSSSHSSAIEQVEAANTKKSSSSDSSSSTAVAAKDALVSKLTNFTTQATQLAKTKANDAVTNASDSIRASLHNTKVNAKVKSEQYAWEAHRSINKVTKEMETKIKSKAMDTKDKMKQSVEEATLSTKERIKDEVSKRMEHFKLPSTLFGGGSKGNFASPSSGGGGAQTLTKSASTTSQQAVESRTLKEAIPTNNTNNKIPSSQSKLSKLSSLLPNKETIFSSATSSLLTKTVSNTTSNLSTQLQATIHKTFKWLWWWGLAAVGVYGISTTLTKEGVKAIKDLVGGVSGGDDKSSSSLTSSSVSKGSSGTTQDANAAVVVESDYVNGGFEVIEGNNTSKSNDDNTRANGGCLSWLSSWRRGWR</sequence>
<dbReference type="EMBL" id="JATAAI010000016">
    <property type="protein sequence ID" value="KAK1740101.1"/>
    <property type="molecule type" value="Genomic_DNA"/>
</dbReference>
<protein>
    <submittedName>
        <fullName evidence="2">Uncharacterized protein</fullName>
    </submittedName>
</protein>
<feature type="compositionally biased region" description="Polar residues" evidence="1">
    <location>
        <begin position="37"/>
        <end position="47"/>
    </location>
</feature>
<gene>
    <name evidence="2" type="ORF">QTG54_009051</name>
</gene>
<feature type="region of interest" description="Disordered" evidence="1">
    <location>
        <begin position="30"/>
        <end position="66"/>
    </location>
</feature>
<dbReference type="AlphaFoldDB" id="A0AAD8Y7D0"/>
<evidence type="ECO:0000313" key="3">
    <source>
        <dbReference type="Proteomes" id="UP001224775"/>
    </source>
</evidence>
<reference evidence="2" key="1">
    <citation type="submission" date="2023-06" db="EMBL/GenBank/DDBJ databases">
        <title>Survivors Of The Sea: Transcriptome response of Skeletonema marinoi to long-term dormancy.</title>
        <authorList>
            <person name="Pinder M.I.M."/>
            <person name="Kourtchenko O."/>
            <person name="Robertson E.K."/>
            <person name="Larsson T."/>
            <person name="Maumus F."/>
            <person name="Osuna-Cruz C.M."/>
            <person name="Vancaester E."/>
            <person name="Stenow R."/>
            <person name="Vandepoele K."/>
            <person name="Ploug H."/>
            <person name="Bruchert V."/>
            <person name="Godhe A."/>
            <person name="Topel M."/>
        </authorList>
    </citation>
    <scope>NUCLEOTIDE SEQUENCE</scope>
    <source>
        <strain evidence="2">R05AC</strain>
    </source>
</reference>
<feature type="region of interest" description="Disordered" evidence="1">
    <location>
        <begin position="183"/>
        <end position="243"/>
    </location>
</feature>